<gene>
    <name evidence="2" type="ORF">GDO81_026065</name>
</gene>
<reference evidence="2" key="1">
    <citation type="thesis" date="2020" institute="ProQuest LLC" country="789 East Eisenhower Parkway, Ann Arbor, MI, USA">
        <title>Comparative Genomics and Chromosome Evolution.</title>
        <authorList>
            <person name="Mudd A.B."/>
        </authorList>
    </citation>
    <scope>NUCLEOTIDE SEQUENCE</scope>
    <source>
        <strain evidence="2">237g6f4</strain>
        <tissue evidence="2">Blood</tissue>
    </source>
</reference>
<accession>A0AAV6YS54</accession>
<evidence type="ECO:0000256" key="1">
    <source>
        <dbReference type="SAM" id="MobiDB-lite"/>
    </source>
</evidence>
<protein>
    <submittedName>
        <fullName evidence="2">Uncharacterized protein</fullName>
    </submittedName>
</protein>
<keyword evidence="3" id="KW-1185">Reference proteome</keyword>
<evidence type="ECO:0000313" key="3">
    <source>
        <dbReference type="Proteomes" id="UP000824782"/>
    </source>
</evidence>
<comment type="caution">
    <text evidence="2">The sequence shown here is derived from an EMBL/GenBank/DDBJ whole genome shotgun (WGS) entry which is preliminary data.</text>
</comment>
<name>A0AAV6YS54_ENGPU</name>
<evidence type="ECO:0000313" key="2">
    <source>
        <dbReference type="EMBL" id="KAG8536578.1"/>
    </source>
</evidence>
<organism evidence="2 3">
    <name type="scientific">Engystomops pustulosus</name>
    <name type="common">Tungara frog</name>
    <name type="synonym">Physalaemus pustulosus</name>
    <dbReference type="NCBI Taxonomy" id="76066"/>
    <lineage>
        <taxon>Eukaryota</taxon>
        <taxon>Metazoa</taxon>
        <taxon>Chordata</taxon>
        <taxon>Craniata</taxon>
        <taxon>Vertebrata</taxon>
        <taxon>Euteleostomi</taxon>
        <taxon>Amphibia</taxon>
        <taxon>Batrachia</taxon>
        <taxon>Anura</taxon>
        <taxon>Neobatrachia</taxon>
        <taxon>Hyloidea</taxon>
        <taxon>Leptodactylidae</taxon>
        <taxon>Leiuperinae</taxon>
        <taxon>Engystomops</taxon>
    </lineage>
</organism>
<dbReference type="EMBL" id="WNYA01041124">
    <property type="protein sequence ID" value="KAG8536578.1"/>
    <property type="molecule type" value="Genomic_DNA"/>
</dbReference>
<proteinExistence type="predicted"/>
<dbReference type="AlphaFoldDB" id="A0AAV6YS54"/>
<feature type="region of interest" description="Disordered" evidence="1">
    <location>
        <begin position="71"/>
        <end position="98"/>
    </location>
</feature>
<feature type="compositionally biased region" description="Polar residues" evidence="1">
    <location>
        <begin position="87"/>
        <end position="98"/>
    </location>
</feature>
<dbReference type="Proteomes" id="UP000824782">
    <property type="component" value="Unassembled WGS sequence"/>
</dbReference>
<sequence>MFMYSSMAVMGSVCKTTTPRASESPRSCSSVSAGLLDSGFFHMDTAGTCSSTADTELQYLALLHVIPHPPLPPRLRPDPVSAHRQARGQSPSIQQYPGHIQTRTLNEVMCVSAK</sequence>